<feature type="region of interest" description="Disordered" evidence="1">
    <location>
        <begin position="214"/>
        <end position="297"/>
    </location>
</feature>
<organism evidence="2 3">
    <name type="scientific">Apiospora marii</name>
    <dbReference type="NCBI Taxonomy" id="335849"/>
    <lineage>
        <taxon>Eukaryota</taxon>
        <taxon>Fungi</taxon>
        <taxon>Dikarya</taxon>
        <taxon>Ascomycota</taxon>
        <taxon>Pezizomycotina</taxon>
        <taxon>Sordariomycetes</taxon>
        <taxon>Xylariomycetidae</taxon>
        <taxon>Amphisphaeriales</taxon>
        <taxon>Apiosporaceae</taxon>
        <taxon>Apiospora</taxon>
    </lineage>
</organism>
<feature type="region of interest" description="Disordered" evidence="1">
    <location>
        <begin position="517"/>
        <end position="558"/>
    </location>
</feature>
<reference evidence="2 3" key="1">
    <citation type="submission" date="2023-01" db="EMBL/GenBank/DDBJ databases">
        <title>Analysis of 21 Apiospora genomes using comparative genomics revels a genus with tremendous synthesis potential of carbohydrate active enzymes and secondary metabolites.</title>
        <authorList>
            <person name="Sorensen T."/>
        </authorList>
    </citation>
    <scope>NUCLEOTIDE SEQUENCE [LARGE SCALE GENOMIC DNA]</scope>
    <source>
        <strain evidence="2 3">CBS 20057</strain>
    </source>
</reference>
<evidence type="ECO:0008006" key="4">
    <source>
        <dbReference type="Google" id="ProtNLM"/>
    </source>
</evidence>
<feature type="region of interest" description="Disordered" evidence="1">
    <location>
        <begin position="580"/>
        <end position="607"/>
    </location>
</feature>
<dbReference type="Proteomes" id="UP001396898">
    <property type="component" value="Unassembled WGS sequence"/>
</dbReference>
<evidence type="ECO:0000313" key="3">
    <source>
        <dbReference type="Proteomes" id="UP001396898"/>
    </source>
</evidence>
<keyword evidence="3" id="KW-1185">Reference proteome</keyword>
<feature type="compositionally biased region" description="Low complexity" evidence="1">
    <location>
        <begin position="846"/>
        <end position="857"/>
    </location>
</feature>
<feature type="compositionally biased region" description="Polar residues" evidence="1">
    <location>
        <begin position="932"/>
        <end position="945"/>
    </location>
</feature>
<accession>A0ABR1STL3</accession>
<feature type="compositionally biased region" description="Basic and acidic residues" evidence="1">
    <location>
        <begin position="248"/>
        <end position="258"/>
    </location>
</feature>
<feature type="compositionally biased region" description="Basic and acidic residues" evidence="1">
    <location>
        <begin position="580"/>
        <end position="593"/>
    </location>
</feature>
<sequence length="1047" mass="114842">MGLSPEYHGSLVAFEGPQDLVSTQIQLLPSSSRILVIPPLQHFLAGEDIDKSPDARAYILKIHDACNARAHMAHRFLEDSSPENKRLVFMDGGTAEAQLRCIRWLSQNHTNGNVPRAETMFKSLVRNGVAGLMGKRSEDTTCGDNHGSKDDPVSQAMRAADTLDFLTASLQPSNEIDLTLTVPNVRPRSMSVPVLQFPNDFQEAVPFYVFGPSTGDPIPQNTNPQKGRIPKLMSLNKSNSPVRRSKSRDRSAFRERATRWAKSSEAATGVPPLSPGTMSMGKSSQHTKASGSMPNSPSVVYGEAYMVDVRKTSTEFAARTLRRGKSCDSIRAGPKASVCNFSRSFASRSSETVNTYESKLPIPKNSTRQQSRSSAGPDQPLQRSFSGRSRSTSRKPPPLPLDLTNIVVSDGKMVHTKKSTSTLANGRYADKSTSPENCYVDHGTWTGHQHQDHRVSGGLLTPRTSEGAIMASKAFPETVLPMVEDIVIHFIDDNPIPLLDSVLSGFRRGVYPIKMDSRSAKSGKSTAIVNNHGDPAPRQATPPLESDLNQPPHQAQSDDYDPFASHVYLQVKAPEKAIIRQNPEHHTSPKRIDPPTPARTPPIDETRQAPKTTFHDFQSSGLRTAICVQNALRSVLKTYFTPDDVGYHQFTFPLLPGSGSLWEPLFGKPDINDPIKEDRQVDLILAVGAQRGVPKDFISVVCGSLDKLGVKPTGVSRSGRLDLRYLVANAMQSFTSQPLTNQTENNPFGNPLRLATLLVPHLENYITAHPQTRFLILEYAPEHLSTVLCLQRLIGVDLFKIAAILSPDPPKSKRSHNRSGHLSSSKTFGSASSVMSRTSSIKSMVTSSPTPGSQSPGAESFSKANFVLTSQVSEPEIALFVSTVLSVLMSKASFYVPERPPPALAHKESRNSFGDIPRSPRLPSPDYKSLVTRLSAQTQNLQGTDPPSLPLPSSMPQSPMELPIPEDELRPMSSAKSIRSIRSHKSAKIQKLLGHSVKPSVDSRFDAWDEDDAAFWAEERKYMPFFLDQSARKKTSSRKALKWLGLA</sequence>
<proteinExistence type="predicted"/>
<name>A0ABR1STL3_9PEZI</name>
<feature type="compositionally biased region" description="Polar residues" evidence="1">
    <location>
        <begin position="276"/>
        <end position="297"/>
    </location>
</feature>
<feature type="region of interest" description="Disordered" evidence="1">
    <location>
        <begin position="900"/>
        <end position="962"/>
    </location>
</feature>
<gene>
    <name evidence="2" type="ORF">PG991_001368</name>
</gene>
<feature type="region of interest" description="Disordered" evidence="1">
    <location>
        <begin position="809"/>
        <end position="859"/>
    </location>
</feature>
<feature type="compositionally biased region" description="Polar residues" evidence="1">
    <location>
        <begin position="364"/>
        <end position="376"/>
    </location>
</feature>
<dbReference type="EMBL" id="JAQQWI010000003">
    <property type="protein sequence ID" value="KAK8037054.1"/>
    <property type="molecule type" value="Genomic_DNA"/>
</dbReference>
<evidence type="ECO:0000313" key="2">
    <source>
        <dbReference type="EMBL" id="KAK8037054.1"/>
    </source>
</evidence>
<feature type="compositionally biased region" description="Polar residues" evidence="1">
    <location>
        <begin position="820"/>
        <end position="845"/>
    </location>
</feature>
<feature type="compositionally biased region" description="Low complexity" evidence="1">
    <location>
        <begin position="951"/>
        <end position="962"/>
    </location>
</feature>
<feature type="compositionally biased region" description="Polar residues" evidence="1">
    <location>
        <begin position="547"/>
        <end position="557"/>
    </location>
</feature>
<comment type="caution">
    <text evidence="2">The sequence shown here is derived from an EMBL/GenBank/DDBJ whole genome shotgun (WGS) entry which is preliminary data.</text>
</comment>
<feature type="compositionally biased region" description="Polar residues" evidence="1">
    <location>
        <begin position="520"/>
        <end position="529"/>
    </location>
</feature>
<evidence type="ECO:0000256" key="1">
    <source>
        <dbReference type="SAM" id="MobiDB-lite"/>
    </source>
</evidence>
<feature type="region of interest" description="Disordered" evidence="1">
    <location>
        <begin position="350"/>
        <end position="404"/>
    </location>
</feature>
<protein>
    <recommendedName>
        <fullName evidence="4">Gastric mucin-like protein</fullName>
    </recommendedName>
</protein>